<reference evidence="1 2" key="1">
    <citation type="journal article" date="2021" name="Elife">
        <title>Chloroplast acquisition without the gene transfer in kleptoplastic sea slugs, Plakobranchus ocellatus.</title>
        <authorList>
            <person name="Maeda T."/>
            <person name="Takahashi S."/>
            <person name="Yoshida T."/>
            <person name="Shimamura S."/>
            <person name="Takaki Y."/>
            <person name="Nagai Y."/>
            <person name="Toyoda A."/>
            <person name="Suzuki Y."/>
            <person name="Arimoto A."/>
            <person name="Ishii H."/>
            <person name="Satoh N."/>
            <person name="Nishiyama T."/>
            <person name="Hasebe M."/>
            <person name="Maruyama T."/>
            <person name="Minagawa J."/>
            <person name="Obokata J."/>
            <person name="Shigenobu S."/>
        </authorList>
    </citation>
    <scope>NUCLEOTIDE SEQUENCE [LARGE SCALE GENOMIC DNA]</scope>
</reference>
<comment type="caution">
    <text evidence="1">The sequence shown here is derived from an EMBL/GenBank/DDBJ whole genome shotgun (WGS) entry which is preliminary data.</text>
</comment>
<name>A0AAV4ETP9_9GAST</name>
<protein>
    <submittedName>
        <fullName evidence="1">Uncharacterized protein</fullName>
    </submittedName>
</protein>
<dbReference type="EMBL" id="BMAT01010952">
    <property type="protein sequence ID" value="GFR63873.1"/>
    <property type="molecule type" value="Genomic_DNA"/>
</dbReference>
<gene>
    <name evidence="1" type="ORF">ElyMa_005493000</name>
</gene>
<dbReference type="AlphaFoldDB" id="A0AAV4ETP9"/>
<organism evidence="1 2">
    <name type="scientific">Elysia marginata</name>
    <dbReference type="NCBI Taxonomy" id="1093978"/>
    <lineage>
        <taxon>Eukaryota</taxon>
        <taxon>Metazoa</taxon>
        <taxon>Spiralia</taxon>
        <taxon>Lophotrochozoa</taxon>
        <taxon>Mollusca</taxon>
        <taxon>Gastropoda</taxon>
        <taxon>Heterobranchia</taxon>
        <taxon>Euthyneura</taxon>
        <taxon>Panpulmonata</taxon>
        <taxon>Sacoglossa</taxon>
        <taxon>Placobranchoidea</taxon>
        <taxon>Plakobranchidae</taxon>
        <taxon>Elysia</taxon>
    </lineage>
</organism>
<evidence type="ECO:0000313" key="1">
    <source>
        <dbReference type="EMBL" id="GFR63873.1"/>
    </source>
</evidence>
<evidence type="ECO:0000313" key="2">
    <source>
        <dbReference type="Proteomes" id="UP000762676"/>
    </source>
</evidence>
<proteinExistence type="predicted"/>
<accession>A0AAV4ETP9</accession>
<sequence>MELVSLRSHHYLRLYSVTCSTHWSDPARRCLTLNVLLAILRDWVPYTAILDGAESYSSCSLDIVTISLPEHLRWLDCGRCTPFDVVVSGQLVLGQSCRSAVAIQCMYILSRGWTKLSGMSWDSPVPVRYLFTVWDVQGQSCPSMVSIQCMYILSRGRTKLSWDGFFAVRYRP</sequence>
<dbReference type="Proteomes" id="UP000762676">
    <property type="component" value="Unassembled WGS sequence"/>
</dbReference>
<keyword evidence="2" id="KW-1185">Reference proteome</keyword>